<name>A0A9X8EK04_PSEPU</name>
<accession>A0A9X8EK04</accession>
<dbReference type="AlphaFoldDB" id="A0A9X8EK04"/>
<sequence length="87" mass="9767">MPMNGVCDLELRRLIEGAFLPWRCEVACSDGLALTIHLPADAEYAELTVTGIQLSALPDMRAIADLVGQIREERRTMGLRPRRLYRA</sequence>
<dbReference type="RefSeq" id="WP_088515081.1">
    <property type="nucleotide sequence ID" value="NZ_RJUR01000014.1"/>
</dbReference>
<evidence type="ECO:0000313" key="1">
    <source>
        <dbReference type="EMBL" id="ROQ48800.1"/>
    </source>
</evidence>
<protein>
    <submittedName>
        <fullName evidence="1">Uncharacterized protein DUF1652</fullName>
    </submittedName>
</protein>
<gene>
    <name evidence="1" type="ORF">EDF85_3102</name>
</gene>
<dbReference type="Proteomes" id="UP000269115">
    <property type="component" value="Unassembled WGS sequence"/>
</dbReference>
<dbReference type="Pfam" id="PF07865">
    <property type="entry name" value="DUF1652"/>
    <property type="match status" value="1"/>
</dbReference>
<evidence type="ECO:0000313" key="2">
    <source>
        <dbReference type="Proteomes" id="UP000269115"/>
    </source>
</evidence>
<proteinExistence type="predicted"/>
<dbReference type="EMBL" id="RJUR01000014">
    <property type="protein sequence ID" value="ROQ48800.1"/>
    <property type="molecule type" value="Genomic_DNA"/>
</dbReference>
<comment type="caution">
    <text evidence="1">The sequence shown here is derived from an EMBL/GenBank/DDBJ whole genome shotgun (WGS) entry which is preliminary data.</text>
</comment>
<dbReference type="InterPro" id="IPR012448">
    <property type="entry name" value="DUF1652"/>
</dbReference>
<organism evidence="1 2">
    <name type="scientific">Pseudomonas putida</name>
    <name type="common">Arthrobacter siderocapsulatus</name>
    <dbReference type="NCBI Taxonomy" id="303"/>
    <lineage>
        <taxon>Bacteria</taxon>
        <taxon>Pseudomonadati</taxon>
        <taxon>Pseudomonadota</taxon>
        <taxon>Gammaproteobacteria</taxon>
        <taxon>Pseudomonadales</taxon>
        <taxon>Pseudomonadaceae</taxon>
        <taxon>Pseudomonas</taxon>
    </lineage>
</organism>
<reference evidence="1 2" key="1">
    <citation type="submission" date="2018-11" db="EMBL/GenBank/DDBJ databases">
        <title>Genomic analyses of the natural microbiome of Caenorhabditis elegans.</title>
        <authorList>
            <person name="Samuel B."/>
        </authorList>
    </citation>
    <scope>NUCLEOTIDE SEQUENCE [LARGE SCALE GENOMIC DNA]</scope>
    <source>
        <strain evidence="1 2">BIGb0473</strain>
    </source>
</reference>